<reference evidence="2 3" key="1">
    <citation type="submission" date="2014-12" db="EMBL/GenBank/DDBJ databases">
        <title>Draft genome sequences of 29 type strains of Enterococci.</title>
        <authorList>
            <person name="Zhong Z."/>
            <person name="Sun Z."/>
            <person name="Liu W."/>
            <person name="Zhang W."/>
            <person name="Zhang H."/>
        </authorList>
    </citation>
    <scope>NUCLEOTIDE SEQUENCE [LARGE SCALE GENOMIC DNA]</scope>
    <source>
        <strain evidence="2 3">DSM 21207</strain>
    </source>
</reference>
<proteinExistence type="predicted"/>
<dbReference type="AlphaFoldDB" id="A0A1L8R6X5"/>
<dbReference type="STRING" id="317010.RU96_GL002325"/>
<comment type="caution">
    <text evidence="2">The sequence shown here is derived from an EMBL/GenBank/DDBJ whole genome shotgun (WGS) entry which is preliminary data.</text>
</comment>
<dbReference type="Proteomes" id="UP000182835">
    <property type="component" value="Unassembled WGS sequence"/>
</dbReference>
<evidence type="ECO:0000256" key="1">
    <source>
        <dbReference type="SAM" id="MobiDB-lite"/>
    </source>
</evidence>
<gene>
    <name evidence="2" type="ORF">RU96_GL002325</name>
</gene>
<feature type="region of interest" description="Disordered" evidence="1">
    <location>
        <begin position="24"/>
        <end position="61"/>
    </location>
</feature>
<name>A0A1L8R6X5_9ENTE</name>
<protein>
    <submittedName>
        <fullName evidence="2">Uncharacterized protein</fullName>
    </submittedName>
</protein>
<evidence type="ECO:0000313" key="3">
    <source>
        <dbReference type="Proteomes" id="UP000182835"/>
    </source>
</evidence>
<accession>A0A1L8R6X5</accession>
<dbReference type="EMBL" id="JXKG01000007">
    <property type="protein sequence ID" value="OJG15512.1"/>
    <property type="molecule type" value="Genomic_DNA"/>
</dbReference>
<feature type="compositionally biased region" description="Basic and acidic residues" evidence="1">
    <location>
        <begin position="41"/>
        <end position="61"/>
    </location>
</feature>
<sequence>MEQKEVTMQEFLLKMLRKITALTRNGGAANGNTLSRNAYGELEKQEQKLNASKKEQTPPQK</sequence>
<evidence type="ECO:0000313" key="2">
    <source>
        <dbReference type="EMBL" id="OJG15512.1"/>
    </source>
</evidence>
<organism evidence="2 3">
    <name type="scientific">Enterococcus canintestini</name>
    <dbReference type="NCBI Taxonomy" id="317010"/>
    <lineage>
        <taxon>Bacteria</taxon>
        <taxon>Bacillati</taxon>
        <taxon>Bacillota</taxon>
        <taxon>Bacilli</taxon>
        <taxon>Lactobacillales</taxon>
        <taxon>Enterococcaceae</taxon>
        <taxon>Enterococcus</taxon>
    </lineage>
</organism>